<name>A0A0U5H1N0_9EURY</name>
<keyword evidence="5" id="KW-0645">Protease</keyword>
<dbReference type="SUPFAM" id="SSF53092">
    <property type="entry name" value="Creatinase/prolidase N-terminal domain"/>
    <property type="match status" value="1"/>
</dbReference>
<keyword evidence="1" id="KW-0479">Metal-binding</keyword>
<evidence type="ECO:0000256" key="1">
    <source>
        <dbReference type="ARBA" id="ARBA00022723"/>
    </source>
</evidence>
<dbReference type="InterPro" id="IPR001131">
    <property type="entry name" value="Peptidase_M24B_aminopep-P_CS"/>
</dbReference>
<feature type="domain" description="Peptidase M24" evidence="3">
    <location>
        <begin position="151"/>
        <end position="353"/>
    </location>
</feature>
<dbReference type="Pfam" id="PF00557">
    <property type="entry name" value="Peptidase_M24"/>
    <property type="match status" value="1"/>
</dbReference>
<accession>A0A0U5H1N0</accession>
<organism evidence="5 6">
    <name type="scientific">Halobacterium hubeiense</name>
    <dbReference type="NCBI Taxonomy" id="1407499"/>
    <lineage>
        <taxon>Archaea</taxon>
        <taxon>Methanobacteriati</taxon>
        <taxon>Methanobacteriota</taxon>
        <taxon>Stenosarchaea group</taxon>
        <taxon>Halobacteria</taxon>
        <taxon>Halobacteriales</taxon>
        <taxon>Halobacteriaceae</taxon>
        <taxon>Halobacterium</taxon>
    </lineage>
</organism>
<dbReference type="EC" id="3.4.13.9" evidence="5"/>
<dbReference type="EMBL" id="LN831302">
    <property type="protein sequence ID" value="CQH53132.1"/>
    <property type="molecule type" value="Genomic_DNA"/>
</dbReference>
<dbReference type="InterPro" id="IPR000994">
    <property type="entry name" value="Pept_M24"/>
</dbReference>
<evidence type="ECO:0000259" key="3">
    <source>
        <dbReference type="Pfam" id="PF00557"/>
    </source>
</evidence>
<dbReference type="Gene3D" id="3.90.230.10">
    <property type="entry name" value="Creatinase/methionine aminopeptidase superfamily"/>
    <property type="match status" value="1"/>
</dbReference>
<dbReference type="Gene3D" id="3.40.350.10">
    <property type="entry name" value="Creatinase/prolidase N-terminal domain"/>
    <property type="match status" value="1"/>
</dbReference>
<dbReference type="AlphaFoldDB" id="A0A0U5H1N0"/>
<evidence type="ECO:0000313" key="6">
    <source>
        <dbReference type="Proteomes" id="UP000066737"/>
    </source>
</evidence>
<dbReference type="KEGG" id="hhb:Hhub_1929"/>
<keyword evidence="5" id="KW-0224">Dipeptidase</keyword>
<dbReference type="GO" id="GO:0102009">
    <property type="term" value="F:proline dipeptidase activity"/>
    <property type="evidence" value="ECO:0007669"/>
    <property type="project" value="UniProtKB-EC"/>
</dbReference>
<keyword evidence="2 5" id="KW-0378">Hydrolase</keyword>
<dbReference type="RefSeq" id="WP_059056390.1">
    <property type="nucleotide sequence ID" value="NZ_CEML01000002.1"/>
</dbReference>
<gene>
    <name evidence="5" type="primary">pepQ</name>
    <name evidence="5" type="ORF">HHUB_1929</name>
</gene>
<dbReference type="PRINTS" id="PR00599">
    <property type="entry name" value="MAPEPTIDASE"/>
</dbReference>
<dbReference type="InterPro" id="IPR050659">
    <property type="entry name" value="Peptidase_M24B"/>
</dbReference>
<feature type="domain" description="Creatinase N-terminal" evidence="4">
    <location>
        <begin position="7"/>
        <end position="138"/>
    </location>
</feature>
<dbReference type="GO" id="GO:0046872">
    <property type="term" value="F:metal ion binding"/>
    <property type="evidence" value="ECO:0007669"/>
    <property type="project" value="UniProtKB-KW"/>
</dbReference>
<dbReference type="OrthoDB" id="1346at2157"/>
<sequence length="368" mass="39925">MSAFEARTRECQQRLRERGAGGVVLFPSPNLYYLGGFREEPGERHFFLFVPVEGDPAFVAPELYGDQLRAATWVEDVRLWGDAEDPTELVAEAANDLGMTDGELLVDPTMWARFTQDLRATLPDATWGLADEVLGPLRVRKDDAELDVLGRAADAADAAMADVRDLGADAIGMTERELAGFVEDRLAAHGGDGTAFETIVGSGPNGAKPHHHRSEREVERGDPVVLDFGTRVDGYPSDQTRTVVFDGDPPAEFERVHEVVQEAQQAAVEAVEPGVSAEDVDAAAREVIADAGYGEAFVHRTGHGVGLDVHEEPYIVEGNDRALAEGMVFSIEPGVYLGGEFGVRIEDLVVVTEDGCQRLNDTPRGWRA</sequence>
<dbReference type="Pfam" id="PF01321">
    <property type="entry name" value="Creatinase_N"/>
    <property type="match status" value="1"/>
</dbReference>
<evidence type="ECO:0000313" key="5">
    <source>
        <dbReference type="EMBL" id="CQH53132.1"/>
    </source>
</evidence>
<dbReference type="Proteomes" id="UP000066737">
    <property type="component" value="Chromosome I"/>
</dbReference>
<dbReference type="PANTHER" id="PTHR46112">
    <property type="entry name" value="AMINOPEPTIDASE"/>
    <property type="match status" value="1"/>
</dbReference>
<dbReference type="PANTHER" id="PTHR46112:SF3">
    <property type="entry name" value="AMINOPEPTIDASE YPDF"/>
    <property type="match status" value="1"/>
</dbReference>
<evidence type="ECO:0000256" key="2">
    <source>
        <dbReference type="ARBA" id="ARBA00022801"/>
    </source>
</evidence>
<protein>
    <submittedName>
        <fullName evidence="5">Probable Xaa-Pro dipeptidase</fullName>
        <ecNumber evidence="5">3.4.13.9</ecNumber>
    </submittedName>
</protein>
<proteinExistence type="predicted"/>
<dbReference type="PROSITE" id="PS00491">
    <property type="entry name" value="PROLINE_PEPTIDASE"/>
    <property type="match status" value="1"/>
</dbReference>
<evidence type="ECO:0000259" key="4">
    <source>
        <dbReference type="Pfam" id="PF01321"/>
    </source>
</evidence>
<dbReference type="GeneID" id="26658600"/>
<dbReference type="InterPro" id="IPR036005">
    <property type="entry name" value="Creatinase/aminopeptidase-like"/>
</dbReference>
<reference evidence="6" key="1">
    <citation type="journal article" date="2016" name="Environ. Microbiol.">
        <title>The complete genome of a viable archaeum isolated from 123-million-year-old rock salt.</title>
        <authorList>
            <person name="Jaakkola S.T."/>
            <person name="Pfeiffer F."/>
            <person name="Ravantti J.J."/>
            <person name="Guo Q."/>
            <person name="Liu Y."/>
            <person name="Chen X."/>
            <person name="Ma H."/>
            <person name="Yang C."/>
            <person name="Oksanen H.M."/>
            <person name="Bamford D.H."/>
        </authorList>
    </citation>
    <scope>NUCLEOTIDE SEQUENCE</scope>
    <source>
        <strain evidence="6">JI20-1</strain>
    </source>
</reference>
<keyword evidence="6" id="KW-1185">Reference proteome</keyword>
<dbReference type="InterPro" id="IPR029149">
    <property type="entry name" value="Creatin/AminoP/Spt16_N"/>
</dbReference>
<dbReference type="STRING" id="1407499.HHUB_1929"/>
<dbReference type="InterPro" id="IPR000587">
    <property type="entry name" value="Creatinase_N"/>
</dbReference>
<dbReference type="CDD" id="cd01092">
    <property type="entry name" value="APP-like"/>
    <property type="match status" value="1"/>
</dbReference>
<dbReference type="InterPro" id="IPR001714">
    <property type="entry name" value="Pept_M24_MAP"/>
</dbReference>
<dbReference type="SUPFAM" id="SSF55920">
    <property type="entry name" value="Creatinase/aminopeptidase"/>
    <property type="match status" value="1"/>
</dbReference>